<comment type="caution">
    <text evidence="2">The sequence shown here is derived from an EMBL/GenBank/DDBJ whole genome shotgun (WGS) entry which is preliminary data.</text>
</comment>
<protein>
    <submittedName>
        <fullName evidence="2">Uncharacterized protein</fullName>
    </submittedName>
</protein>
<gene>
    <name evidence="2" type="ORF">O181_080153</name>
</gene>
<proteinExistence type="predicted"/>
<organism evidence="2 3">
    <name type="scientific">Austropuccinia psidii MF-1</name>
    <dbReference type="NCBI Taxonomy" id="1389203"/>
    <lineage>
        <taxon>Eukaryota</taxon>
        <taxon>Fungi</taxon>
        <taxon>Dikarya</taxon>
        <taxon>Basidiomycota</taxon>
        <taxon>Pucciniomycotina</taxon>
        <taxon>Pucciniomycetes</taxon>
        <taxon>Pucciniales</taxon>
        <taxon>Sphaerophragmiaceae</taxon>
        <taxon>Austropuccinia</taxon>
    </lineage>
</organism>
<feature type="non-terminal residue" evidence="2">
    <location>
        <position position="1"/>
    </location>
</feature>
<evidence type="ECO:0000313" key="2">
    <source>
        <dbReference type="EMBL" id="MBW0540438.1"/>
    </source>
</evidence>
<keyword evidence="3" id="KW-1185">Reference proteome</keyword>
<evidence type="ECO:0000313" key="3">
    <source>
        <dbReference type="Proteomes" id="UP000765509"/>
    </source>
</evidence>
<sequence>MGRGGYWRPPGPKLAPEPKCAEASGVPWDHKASDLPKVSGEVLGVMSSKLTELTESFPSAPPPSVLHGSGILGQFFHHQWLLLVIIIPPKFMTVTRKLRFLILLVLNVWQREKNFLNITIPDLQNATTVSLGGSHAVKLGSKIQTSGGTCEVRRMGLLEKSSQSLRLLLLIALQGILLRNVSRWTNIGGPRFSSSEVPISRINTEGIVKRIRQIANSPPDPDAAGSDYSPSQPPSKRFKSQVIPSTPRNFQPTLATISTSIPPASPHSSHNRPALNPEVRPSHVQKCRNSPIVNSQQLQPVPSTSRRREEFSPLPFPAAQVFQRRDQWPIRVTREDPNMASDNQDAVARLFRRVDRNSREVIMYANDRTIPGTASEEMAAKFA</sequence>
<reference evidence="2" key="1">
    <citation type="submission" date="2021-03" db="EMBL/GenBank/DDBJ databases">
        <title>Draft genome sequence of rust myrtle Austropuccinia psidii MF-1, a brazilian biotype.</title>
        <authorList>
            <person name="Quecine M.C."/>
            <person name="Pachon D.M.R."/>
            <person name="Bonatelli M.L."/>
            <person name="Correr F.H."/>
            <person name="Franceschini L.M."/>
            <person name="Leite T.F."/>
            <person name="Margarido G.R.A."/>
            <person name="Almeida C.A."/>
            <person name="Ferrarezi J.A."/>
            <person name="Labate C.A."/>
        </authorList>
    </citation>
    <scope>NUCLEOTIDE SEQUENCE</scope>
    <source>
        <strain evidence="2">MF-1</strain>
    </source>
</reference>
<dbReference type="Proteomes" id="UP000765509">
    <property type="component" value="Unassembled WGS sequence"/>
</dbReference>
<dbReference type="AlphaFoldDB" id="A0A9Q3FI50"/>
<feature type="region of interest" description="Disordered" evidence="1">
    <location>
        <begin position="1"/>
        <end position="20"/>
    </location>
</feature>
<dbReference type="OrthoDB" id="2194665at2759"/>
<evidence type="ECO:0000256" key="1">
    <source>
        <dbReference type="SAM" id="MobiDB-lite"/>
    </source>
</evidence>
<accession>A0A9Q3FI50</accession>
<dbReference type="EMBL" id="AVOT02045107">
    <property type="protein sequence ID" value="MBW0540438.1"/>
    <property type="molecule type" value="Genomic_DNA"/>
</dbReference>
<name>A0A9Q3FI50_9BASI</name>
<feature type="region of interest" description="Disordered" evidence="1">
    <location>
        <begin position="215"/>
        <end position="248"/>
    </location>
</feature>